<dbReference type="GO" id="GO:0046872">
    <property type="term" value="F:metal ion binding"/>
    <property type="evidence" value="ECO:0007669"/>
    <property type="project" value="UniProtKB-KW"/>
</dbReference>
<dbReference type="InterPro" id="IPR055015">
    <property type="entry name" value="GCX_COOH"/>
</dbReference>
<name>A0A2D0N387_FLAN2</name>
<keyword evidence="4 9" id="KW-0732">Signal</keyword>
<evidence type="ECO:0000313" key="13">
    <source>
        <dbReference type="Proteomes" id="UP000223913"/>
    </source>
</evidence>
<feature type="domain" description="Secretion system C-terminal sorting" evidence="11">
    <location>
        <begin position="806"/>
        <end position="884"/>
    </location>
</feature>
<dbReference type="GO" id="GO:0008237">
    <property type="term" value="F:metallopeptidase activity"/>
    <property type="evidence" value="ECO:0007669"/>
    <property type="project" value="UniProtKB-KW"/>
</dbReference>
<feature type="chain" id="PRO_5012880927" description="T9SS type A sorting domain-containing protein" evidence="9">
    <location>
        <begin position="28"/>
        <end position="887"/>
    </location>
</feature>
<dbReference type="InterPro" id="IPR024079">
    <property type="entry name" value="MetalloPept_cat_dom_sf"/>
</dbReference>
<dbReference type="Gene3D" id="3.40.390.10">
    <property type="entry name" value="Collagenase (Catalytic Domain)"/>
    <property type="match status" value="1"/>
</dbReference>
<evidence type="ECO:0000259" key="10">
    <source>
        <dbReference type="Pfam" id="PF05572"/>
    </source>
</evidence>
<dbReference type="AlphaFoldDB" id="A0A2D0N387"/>
<keyword evidence="8" id="KW-1015">Disulfide bond</keyword>
<reference evidence="12 13" key="1">
    <citation type="submission" date="2017-10" db="EMBL/GenBank/DDBJ databases">
        <title>The draft genome sequence of Lewinella nigricans NBRC 102662.</title>
        <authorList>
            <person name="Wang K."/>
        </authorList>
    </citation>
    <scope>NUCLEOTIDE SEQUENCE [LARGE SCALE GENOMIC DNA]</scope>
    <source>
        <strain evidence="12 13">NBRC 102662</strain>
    </source>
</reference>
<organism evidence="12 13">
    <name type="scientific">Flavilitoribacter nigricans (strain ATCC 23147 / DSM 23189 / NBRC 102662 / NCIMB 1420 / SS-2)</name>
    <name type="common">Lewinella nigricans</name>
    <dbReference type="NCBI Taxonomy" id="1122177"/>
    <lineage>
        <taxon>Bacteria</taxon>
        <taxon>Pseudomonadati</taxon>
        <taxon>Bacteroidota</taxon>
        <taxon>Saprospiria</taxon>
        <taxon>Saprospirales</taxon>
        <taxon>Lewinellaceae</taxon>
        <taxon>Flavilitoribacter</taxon>
    </lineage>
</organism>
<comment type="similarity">
    <text evidence="1">Belongs to the peptidase M43B family.</text>
</comment>
<dbReference type="OrthoDB" id="6278496at2"/>
<evidence type="ECO:0000256" key="1">
    <source>
        <dbReference type="ARBA" id="ARBA00008721"/>
    </source>
</evidence>
<dbReference type="Pfam" id="PF05572">
    <property type="entry name" value="Peptidase_M43"/>
    <property type="match status" value="1"/>
</dbReference>
<dbReference type="NCBIfam" id="NF045639">
    <property type="entry name" value="GCX_COOH"/>
    <property type="match status" value="1"/>
</dbReference>
<keyword evidence="13" id="KW-1185">Reference proteome</keyword>
<gene>
    <name evidence="12" type="ORF">CRP01_30920</name>
</gene>
<dbReference type="NCBIfam" id="TIGR04183">
    <property type="entry name" value="Por_Secre_tail"/>
    <property type="match status" value="1"/>
</dbReference>
<evidence type="ECO:0000256" key="6">
    <source>
        <dbReference type="ARBA" id="ARBA00022833"/>
    </source>
</evidence>
<dbReference type="InterPro" id="IPR008754">
    <property type="entry name" value="Peptidase_M43"/>
</dbReference>
<dbReference type="Pfam" id="PF18962">
    <property type="entry name" value="Por_Secre_tail"/>
    <property type="match status" value="1"/>
</dbReference>
<evidence type="ECO:0000256" key="8">
    <source>
        <dbReference type="ARBA" id="ARBA00023157"/>
    </source>
</evidence>
<keyword evidence="3" id="KW-0479">Metal-binding</keyword>
<dbReference type="RefSeq" id="WP_099153938.1">
    <property type="nucleotide sequence ID" value="NZ_PDUD01000038.1"/>
</dbReference>
<evidence type="ECO:0000259" key="11">
    <source>
        <dbReference type="Pfam" id="PF18962"/>
    </source>
</evidence>
<sequence>MTDSKSTLLLQLVITVLASLCFNSTFAQRSGPVVAPDPETAPASISSCGFTRAYEQKMQQEPFRLRQEAIEKLLYNNARDILENRGAGRSSAAEEILTIPVVVHIVHLASEPNPGDGPSNPTDEQIIAGIEHLNKAYRNIGAYAGNGRQSHAALQSVDVGIEFCLAQRDINGNPSTGILRYANDGFSNMDMEADDPQMQQWVADQSGNAYPGSDYANVWLVNEICSSGSSSCSVAGYAYFPGNHGSVSNGVINRARYWGSSEDNSKVHIHEFGHYLNLYHTFQGSCSNNDCLADGDRVCDTPPDASTSYNACGSDVNSCSTDADSPNSPFQTDVGDLYENYMDYSSNNCQNTFTQGQKERMRSALLGARGSLLNSQACIPVDGAEAGLVSILYPAQSLCSTDFAPVVEVESNGNQPITSLVLGVSLDGFPQPNVNWSGNIQPDQTARITLDQIGFSGSGVHELKIQILSSNGGPDPFTNNNVQVQRFQYAEPLTSLPFCVDLESGQLTPDWVISNPDNGVGFESFPINTCSDGGNFVLGLQTWGAFPSQTTTEDILTQTIDLKNASSAAFQFDVAYATYYSNFNTVLEVAVSTDCGLNYTDVYSKTGRDLSTAQRVASGASDLNAFFIPSDCSEWRSESIALDQFLGQNILIRIRAKTADLTNSTYGFYWGNNLYLDNLCLSGTNSGGNNGGGSDPNGGGNTGTGDCTSEELELINGTITSGNYDNVGMIYAGEAVANNADVTFRASEMVVLLPGFKVDRGTQFQATIGDCQTGAIVEEEPVAESGLLEDRANTADHLGVMNLNIAPNPFSAQTQISYQLPENASSADLMLLDLNGKQLRKFSLPNSQETHQQQLYLNRDDLPAGMYFLMLRYQGRQITKKLMVVGE</sequence>
<evidence type="ECO:0000256" key="2">
    <source>
        <dbReference type="ARBA" id="ARBA00022670"/>
    </source>
</evidence>
<keyword evidence="5" id="KW-0378">Hydrolase</keyword>
<dbReference type="EMBL" id="PDUD01000038">
    <property type="protein sequence ID" value="PHN02609.1"/>
    <property type="molecule type" value="Genomic_DNA"/>
</dbReference>
<dbReference type="InterPro" id="IPR026444">
    <property type="entry name" value="Secre_tail"/>
</dbReference>
<keyword evidence="7" id="KW-0482">Metalloprotease</keyword>
<dbReference type="GO" id="GO:0006508">
    <property type="term" value="P:proteolysis"/>
    <property type="evidence" value="ECO:0007669"/>
    <property type="project" value="UniProtKB-KW"/>
</dbReference>
<accession>A0A2D0N387</accession>
<comment type="caution">
    <text evidence="12">The sequence shown here is derived from an EMBL/GenBank/DDBJ whole genome shotgun (WGS) entry which is preliminary data.</text>
</comment>
<feature type="signal peptide" evidence="9">
    <location>
        <begin position="1"/>
        <end position="27"/>
    </location>
</feature>
<evidence type="ECO:0000256" key="9">
    <source>
        <dbReference type="SAM" id="SignalP"/>
    </source>
</evidence>
<evidence type="ECO:0008006" key="14">
    <source>
        <dbReference type="Google" id="ProtNLM"/>
    </source>
</evidence>
<evidence type="ECO:0000256" key="3">
    <source>
        <dbReference type="ARBA" id="ARBA00022723"/>
    </source>
</evidence>
<evidence type="ECO:0000313" key="12">
    <source>
        <dbReference type="EMBL" id="PHN02609.1"/>
    </source>
</evidence>
<dbReference type="PANTHER" id="PTHR47466:SF1">
    <property type="entry name" value="METALLOPROTEASE MEP1 (AFU_ORTHOLOGUE AFUA_1G07730)-RELATED"/>
    <property type="match status" value="1"/>
</dbReference>
<evidence type="ECO:0000256" key="7">
    <source>
        <dbReference type="ARBA" id="ARBA00023049"/>
    </source>
</evidence>
<keyword evidence="2" id="KW-0645">Protease</keyword>
<proteinExistence type="inferred from homology"/>
<dbReference type="PANTHER" id="PTHR47466">
    <property type="match status" value="1"/>
</dbReference>
<dbReference type="Proteomes" id="UP000223913">
    <property type="component" value="Unassembled WGS sequence"/>
</dbReference>
<evidence type="ECO:0000256" key="5">
    <source>
        <dbReference type="ARBA" id="ARBA00022801"/>
    </source>
</evidence>
<feature type="domain" description="Peptidase M43 pregnancy-associated plasma-A" evidence="10">
    <location>
        <begin position="212"/>
        <end position="365"/>
    </location>
</feature>
<evidence type="ECO:0000256" key="4">
    <source>
        <dbReference type="ARBA" id="ARBA00022729"/>
    </source>
</evidence>
<keyword evidence="6" id="KW-0862">Zinc</keyword>
<protein>
    <recommendedName>
        <fullName evidence="14">T9SS type A sorting domain-containing protein</fullName>
    </recommendedName>
</protein>
<dbReference type="SUPFAM" id="SSF55486">
    <property type="entry name" value="Metalloproteases ('zincins'), catalytic domain"/>
    <property type="match status" value="1"/>
</dbReference>